<protein>
    <recommendedName>
        <fullName evidence="3">Transposase Tc1-like domain-containing protein</fullName>
    </recommendedName>
</protein>
<dbReference type="AlphaFoldDB" id="A0A553NS35"/>
<organism evidence="1 2">
    <name type="scientific">Tigriopus californicus</name>
    <name type="common">Marine copepod</name>
    <dbReference type="NCBI Taxonomy" id="6832"/>
    <lineage>
        <taxon>Eukaryota</taxon>
        <taxon>Metazoa</taxon>
        <taxon>Ecdysozoa</taxon>
        <taxon>Arthropoda</taxon>
        <taxon>Crustacea</taxon>
        <taxon>Multicrustacea</taxon>
        <taxon>Hexanauplia</taxon>
        <taxon>Copepoda</taxon>
        <taxon>Harpacticoida</taxon>
        <taxon>Harpacticidae</taxon>
        <taxon>Tigriopus</taxon>
    </lineage>
</organism>
<dbReference type="Proteomes" id="UP000318571">
    <property type="component" value="Chromosome 1"/>
</dbReference>
<gene>
    <name evidence="1" type="ORF">TCAL_14224</name>
</gene>
<evidence type="ECO:0008006" key="3">
    <source>
        <dbReference type="Google" id="ProtNLM"/>
    </source>
</evidence>
<sequence length="100" mass="11422">MEVKTVAQTNPRKSICGHARNFGVTNNTMHRTIKKANGKKLVRVERPLLTPGMKETYLLHSKALLNNLMKAKANCIVIFGDEKTWKVAPVRNRQNDRYMS</sequence>
<dbReference type="EMBL" id="VCGU01000010">
    <property type="protein sequence ID" value="TRY68220.1"/>
    <property type="molecule type" value="Genomic_DNA"/>
</dbReference>
<name>A0A553NS35_TIGCA</name>
<evidence type="ECO:0000313" key="1">
    <source>
        <dbReference type="EMBL" id="TRY68220.1"/>
    </source>
</evidence>
<comment type="caution">
    <text evidence="1">The sequence shown here is derived from an EMBL/GenBank/DDBJ whole genome shotgun (WGS) entry which is preliminary data.</text>
</comment>
<reference evidence="1 2" key="1">
    <citation type="journal article" date="2018" name="Nat. Ecol. Evol.">
        <title>Genomic signatures of mitonuclear coevolution across populations of Tigriopus californicus.</title>
        <authorList>
            <person name="Barreto F.S."/>
            <person name="Watson E.T."/>
            <person name="Lima T.G."/>
            <person name="Willett C.S."/>
            <person name="Edmands S."/>
            <person name="Li W."/>
            <person name="Burton R.S."/>
        </authorList>
    </citation>
    <scope>NUCLEOTIDE SEQUENCE [LARGE SCALE GENOMIC DNA]</scope>
    <source>
        <strain evidence="1 2">San Diego</strain>
    </source>
</reference>
<proteinExistence type="predicted"/>
<keyword evidence="2" id="KW-1185">Reference proteome</keyword>
<accession>A0A553NS35</accession>
<evidence type="ECO:0000313" key="2">
    <source>
        <dbReference type="Proteomes" id="UP000318571"/>
    </source>
</evidence>